<evidence type="ECO:0000313" key="4">
    <source>
        <dbReference type="Proteomes" id="UP000001880"/>
    </source>
</evidence>
<sequence>MAQSHGTGEVVREAFARCGEGVVFEAGALVFHPENIELGDDIYVGHQAILKGYYKNKMRIADGVWIGQQAFLHSAGGLVIGRRVGIGPGVRIISSTHELPERPEVPIMDGASILSEVRIDDGCDIGVGAIILPGVHIGAGVQVGAGAVVNRDIPAGAVCAGVPARVLRYR</sequence>
<dbReference type="STRING" id="502025.Hoch_4982"/>
<organism evidence="3 4">
    <name type="scientific">Haliangium ochraceum (strain DSM 14365 / JCM 11303 / SMP-2)</name>
    <dbReference type="NCBI Taxonomy" id="502025"/>
    <lineage>
        <taxon>Bacteria</taxon>
        <taxon>Pseudomonadati</taxon>
        <taxon>Myxococcota</taxon>
        <taxon>Polyangia</taxon>
        <taxon>Haliangiales</taxon>
        <taxon>Kofleriaceae</taxon>
        <taxon>Haliangium</taxon>
    </lineage>
</organism>
<dbReference type="KEGG" id="hoh:Hoch_4982"/>
<evidence type="ECO:0000313" key="3">
    <source>
        <dbReference type="EMBL" id="ACY17471.1"/>
    </source>
</evidence>
<dbReference type="eggNOG" id="COG0110">
    <property type="taxonomic scope" value="Bacteria"/>
</dbReference>
<dbReference type="HOGENOM" id="CLU_051638_7_0_7"/>
<gene>
    <name evidence="3" type="ordered locus">Hoch_4982</name>
</gene>
<dbReference type="InterPro" id="IPR011004">
    <property type="entry name" value="Trimer_LpxA-like_sf"/>
</dbReference>
<protein>
    <recommendedName>
        <fullName evidence="5">Transferase hexapeptide repeat containing protein</fullName>
    </recommendedName>
</protein>
<dbReference type="SUPFAM" id="SSF51161">
    <property type="entry name" value="Trimeric LpxA-like enzymes"/>
    <property type="match status" value="1"/>
</dbReference>
<dbReference type="RefSeq" id="WP_012830063.1">
    <property type="nucleotide sequence ID" value="NC_013440.1"/>
</dbReference>
<dbReference type="PROSITE" id="PS00101">
    <property type="entry name" value="HEXAPEP_TRANSFERASES"/>
    <property type="match status" value="1"/>
</dbReference>
<dbReference type="OrthoDB" id="272049at2"/>
<name>D0LVB0_HALO1</name>
<accession>D0LVB0</accession>
<keyword evidence="1" id="KW-0808">Transferase</keyword>
<evidence type="ECO:0008006" key="5">
    <source>
        <dbReference type="Google" id="ProtNLM"/>
    </source>
</evidence>
<dbReference type="AlphaFoldDB" id="D0LVB0"/>
<dbReference type="CDD" id="cd04647">
    <property type="entry name" value="LbH_MAT_like"/>
    <property type="match status" value="1"/>
</dbReference>
<dbReference type="PANTHER" id="PTHR23416">
    <property type="entry name" value="SIALIC ACID SYNTHASE-RELATED"/>
    <property type="match status" value="1"/>
</dbReference>
<evidence type="ECO:0000256" key="2">
    <source>
        <dbReference type="ARBA" id="ARBA00022737"/>
    </source>
</evidence>
<dbReference type="GO" id="GO:0016740">
    <property type="term" value="F:transferase activity"/>
    <property type="evidence" value="ECO:0007669"/>
    <property type="project" value="UniProtKB-KW"/>
</dbReference>
<dbReference type="Gene3D" id="2.160.10.10">
    <property type="entry name" value="Hexapeptide repeat proteins"/>
    <property type="match status" value="1"/>
</dbReference>
<keyword evidence="4" id="KW-1185">Reference proteome</keyword>
<keyword evidence="2" id="KW-0677">Repeat</keyword>
<proteinExistence type="predicted"/>
<evidence type="ECO:0000256" key="1">
    <source>
        <dbReference type="ARBA" id="ARBA00022679"/>
    </source>
</evidence>
<dbReference type="InterPro" id="IPR051159">
    <property type="entry name" value="Hexapeptide_acetyltransf"/>
</dbReference>
<reference evidence="3 4" key="1">
    <citation type="journal article" date="2010" name="Stand. Genomic Sci.">
        <title>Complete genome sequence of Haliangium ochraceum type strain (SMP-2).</title>
        <authorList>
            <consortium name="US DOE Joint Genome Institute (JGI-PGF)"/>
            <person name="Ivanova N."/>
            <person name="Daum C."/>
            <person name="Lang E."/>
            <person name="Abt B."/>
            <person name="Kopitz M."/>
            <person name="Saunders E."/>
            <person name="Lapidus A."/>
            <person name="Lucas S."/>
            <person name="Glavina Del Rio T."/>
            <person name="Nolan M."/>
            <person name="Tice H."/>
            <person name="Copeland A."/>
            <person name="Cheng J.F."/>
            <person name="Chen F."/>
            <person name="Bruce D."/>
            <person name="Goodwin L."/>
            <person name="Pitluck S."/>
            <person name="Mavromatis K."/>
            <person name="Pati A."/>
            <person name="Mikhailova N."/>
            <person name="Chen A."/>
            <person name="Palaniappan K."/>
            <person name="Land M."/>
            <person name="Hauser L."/>
            <person name="Chang Y.J."/>
            <person name="Jeffries C.D."/>
            <person name="Detter J.C."/>
            <person name="Brettin T."/>
            <person name="Rohde M."/>
            <person name="Goker M."/>
            <person name="Bristow J."/>
            <person name="Markowitz V."/>
            <person name="Eisen J.A."/>
            <person name="Hugenholtz P."/>
            <person name="Kyrpides N.C."/>
            <person name="Klenk H.P."/>
        </authorList>
    </citation>
    <scope>NUCLEOTIDE SEQUENCE [LARGE SCALE GENOMIC DNA]</scope>
    <source>
        <strain evidence="4">DSM 14365 / CIP 107738 / JCM 11303 / AJ 13395 / SMP-2</strain>
    </source>
</reference>
<dbReference type="EMBL" id="CP001804">
    <property type="protein sequence ID" value="ACY17471.1"/>
    <property type="molecule type" value="Genomic_DNA"/>
</dbReference>
<dbReference type="InterPro" id="IPR018357">
    <property type="entry name" value="Hexapep_transf_CS"/>
</dbReference>
<dbReference type="Proteomes" id="UP000001880">
    <property type="component" value="Chromosome"/>
</dbReference>